<feature type="binding site" evidence="1">
    <location>
        <position position="114"/>
    </location>
    <ligand>
        <name>Mg(2+)</name>
        <dbReference type="ChEBI" id="CHEBI:18420"/>
    </ligand>
</feature>
<dbReference type="GO" id="GO:0009102">
    <property type="term" value="P:biotin biosynthetic process"/>
    <property type="evidence" value="ECO:0007669"/>
    <property type="project" value="UniProtKB-UniRule"/>
</dbReference>
<keyword evidence="1" id="KW-0547">Nucleotide-binding</keyword>
<comment type="function">
    <text evidence="1">Catalyzes a mechanistically unusual reaction, the ATP-dependent insertion of CO2 between the N7 and N8 nitrogen atoms of 7,8-diaminopelargonic acid (DAPA, also called 7,8-diammoniononanoate) to form a ureido ring.</text>
</comment>
<comment type="subcellular location">
    <subcellularLocation>
        <location evidence="1">Cytoplasm</location>
    </subcellularLocation>
</comment>
<dbReference type="InterPro" id="IPR027417">
    <property type="entry name" value="P-loop_NTPase"/>
</dbReference>
<dbReference type="GeneID" id="60749240"/>
<dbReference type="CDD" id="cd03109">
    <property type="entry name" value="DTBS"/>
    <property type="match status" value="1"/>
</dbReference>
<keyword evidence="1" id="KW-0093">Biotin biosynthesis</keyword>
<dbReference type="GO" id="GO:0005737">
    <property type="term" value="C:cytoplasm"/>
    <property type="evidence" value="ECO:0007669"/>
    <property type="project" value="UniProtKB-SubCell"/>
</dbReference>
<evidence type="ECO:0000313" key="2">
    <source>
        <dbReference type="EMBL" id="VFA82745.1"/>
    </source>
</evidence>
<comment type="similarity">
    <text evidence="1">Belongs to the dethiobiotin synthetase family.</text>
</comment>
<comment type="caution">
    <text evidence="2">The sequence shown here is derived from an EMBL/GenBank/DDBJ whole genome shotgun (WGS) entry which is preliminary data.</text>
</comment>
<dbReference type="Proteomes" id="UP000360750">
    <property type="component" value="Unassembled WGS sequence"/>
</dbReference>
<dbReference type="AlphaFoldDB" id="A0ABD7V0G1"/>
<dbReference type="PANTHER" id="PTHR43210:SF5">
    <property type="entry name" value="DETHIOBIOTIN SYNTHETASE"/>
    <property type="match status" value="1"/>
</dbReference>
<keyword evidence="1" id="KW-0460">Magnesium</keyword>
<feature type="binding site" evidence="1">
    <location>
        <begin position="114"/>
        <end position="117"/>
    </location>
    <ligand>
        <name>ATP</name>
        <dbReference type="ChEBI" id="CHEBI:30616"/>
    </ligand>
</feature>
<dbReference type="GO" id="GO:0000287">
    <property type="term" value="F:magnesium ion binding"/>
    <property type="evidence" value="ECO:0007669"/>
    <property type="project" value="UniProtKB-UniRule"/>
</dbReference>
<protein>
    <recommendedName>
        <fullName evidence="1">ATP-dependent dethiobiotin synthetase BioD</fullName>
        <ecNumber evidence="1">6.3.3.3</ecNumber>
    </recommendedName>
    <alternativeName>
        <fullName evidence="1">DTB synthetase</fullName>
        <shortName evidence="1">DTBS</shortName>
    </alternativeName>
    <alternativeName>
        <fullName evidence="1">Dethiobiotin synthase</fullName>
    </alternativeName>
</protein>
<dbReference type="GO" id="GO:0004141">
    <property type="term" value="F:dethiobiotin synthase activity"/>
    <property type="evidence" value="ECO:0007669"/>
    <property type="project" value="UniProtKB-UniRule"/>
</dbReference>
<dbReference type="InterPro" id="IPR004472">
    <property type="entry name" value="DTB_synth_BioD"/>
</dbReference>
<keyword evidence="1" id="KW-0479">Metal-binding</keyword>
<feature type="binding site" evidence="1">
    <location>
        <position position="55"/>
    </location>
    <ligand>
        <name>Mg(2+)</name>
        <dbReference type="ChEBI" id="CHEBI:18420"/>
    </ligand>
</feature>
<dbReference type="PANTHER" id="PTHR43210">
    <property type="entry name" value="DETHIOBIOTIN SYNTHETASE"/>
    <property type="match status" value="1"/>
</dbReference>
<comment type="catalytic activity">
    <reaction evidence="1">
        <text>(7R,8S)-7,8-diammoniononanoate + CO2 + ATP = (4R,5S)-dethiobiotin + ADP + phosphate + 3 H(+)</text>
        <dbReference type="Rhea" id="RHEA:15805"/>
        <dbReference type="ChEBI" id="CHEBI:15378"/>
        <dbReference type="ChEBI" id="CHEBI:16526"/>
        <dbReference type="ChEBI" id="CHEBI:30616"/>
        <dbReference type="ChEBI" id="CHEBI:43474"/>
        <dbReference type="ChEBI" id="CHEBI:149469"/>
        <dbReference type="ChEBI" id="CHEBI:149473"/>
        <dbReference type="ChEBI" id="CHEBI:456216"/>
        <dbReference type="EC" id="6.3.3.3"/>
    </reaction>
</comment>
<dbReference type="RefSeq" id="WP_131733702.1">
    <property type="nucleotide sequence ID" value="NZ_CAACYD010000005.1"/>
</dbReference>
<accession>A0ABD7V0G1</accession>
<comment type="caution">
    <text evidence="1">Lacks conserved residue(s) required for the propagation of feature annotation.</text>
</comment>
<gene>
    <name evidence="1 2" type="primary">bioD</name>
    <name evidence="2" type="ORF">NCTC8139_01208</name>
</gene>
<proteinExistence type="inferred from homology"/>
<dbReference type="GO" id="GO:0005524">
    <property type="term" value="F:ATP binding"/>
    <property type="evidence" value="ECO:0007669"/>
    <property type="project" value="UniProtKB-UniRule"/>
</dbReference>
<feature type="binding site" evidence="1">
    <location>
        <position position="46"/>
    </location>
    <ligand>
        <name>substrate</name>
    </ligand>
</feature>
<feature type="binding site" evidence="1">
    <location>
        <position position="20"/>
    </location>
    <ligand>
        <name>Mg(2+)</name>
        <dbReference type="ChEBI" id="CHEBI:18420"/>
    </ligand>
</feature>
<comment type="cofactor">
    <cofactor evidence="1">
        <name>Mg(2+)</name>
        <dbReference type="ChEBI" id="CHEBI:18420"/>
    </cofactor>
</comment>
<dbReference type="NCBIfam" id="TIGR00347">
    <property type="entry name" value="bioD"/>
    <property type="match status" value="1"/>
</dbReference>
<keyword evidence="1" id="KW-0067">ATP-binding</keyword>
<comment type="subunit">
    <text evidence="1">Homodimer.</text>
</comment>
<name>A0ABD7V0G1_9ACTN</name>
<dbReference type="Gene3D" id="3.40.50.300">
    <property type="entry name" value="P-loop containing nucleotide triphosphate hydrolases"/>
    <property type="match status" value="1"/>
</dbReference>
<dbReference type="SUPFAM" id="SSF52540">
    <property type="entry name" value="P-loop containing nucleoside triphosphate hydrolases"/>
    <property type="match status" value="1"/>
</dbReference>
<evidence type="ECO:0000313" key="3">
    <source>
        <dbReference type="Proteomes" id="UP000360750"/>
    </source>
</evidence>
<feature type="binding site" evidence="1">
    <location>
        <position position="55"/>
    </location>
    <ligand>
        <name>ATP</name>
        <dbReference type="ChEBI" id="CHEBI:30616"/>
    </ligand>
</feature>
<sequence length="258" mass="26438">MTARGRVLAITGTSTDVGKTVATAALAAAARAGTPTTVAVCKPVQTGVAPGEPGDLAEVARLAGPVTTVECYRYPEALAPDTAARRAGLPFGDPAVIAGEIDRLASTYELTLVEGAGGVMVRLGETATLLDVAGPVLAPETADGVLVVVNPGLGALNHAELTVDAIRARGLRPAGLVIGWWPEEPDLAMRCNRDDLPRVTGVPVVGVLPAGAGELDPAGFGRLAPTWFDPEWLDGLRTVAVRPEPAAPADLPEQLIRT</sequence>
<feature type="active site" evidence="1">
    <location>
        <position position="42"/>
    </location>
</feature>
<reference evidence="2 3" key="1">
    <citation type="submission" date="2019-02" db="EMBL/GenBank/DDBJ databases">
        <authorList>
            <consortium name="Pathogen Informatics"/>
        </authorList>
    </citation>
    <scope>NUCLEOTIDE SEQUENCE [LARGE SCALE GENOMIC DNA]</scope>
    <source>
        <strain evidence="2 3">3012STDY6756503</strain>
    </source>
</reference>
<keyword evidence="1" id="KW-0963">Cytoplasm</keyword>
<evidence type="ECO:0000256" key="1">
    <source>
        <dbReference type="HAMAP-Rule" id="MF_00336"/>
    </source>
</evidence>
<dbReference type="Pfam" id="PF13500">
    <property type="entry name" value="AAA_26"/>
    <property type="match status" value="1"/>
</dbReference>
<keyword evidence="1 2" id="KW-0436">Ligase</keyword>
<dbReference type="HAMAP" id="MF_00336">
    <property type="entry name" value="BioD"/>
    <property type="match status" value="1"/>
</dbReference>
<comment type="pathway">
    <text evidence="1">Cofactor biosynthesis; biotin biosynthesis; biotin from 7,8-diaminononanoate: step 1/2.</text>
</comment>
<dbReference type="EC" id="6.3.3.3" evidence="1"/>
<feature type="binding site" evidence="1">
    <location>
        <begin position="16"/>
        <end position="21"/>
    </location>
    <ligand>
        <name>ATP</name>
        <dbReference type="ChEBI" id="CHEBI:30616"/>
    </ligand>
</feature>
<organism evidence="2 3">
    <name type="scientific">Gordonia paraffinivorans</name>
    <dbReference type="NCBI Taxonomy" id="175628"/>
    <lineage>
        <taxon>Bacteria</taxon>
        <taxon>Bacillati</taxon>
        <taxon>Actinomycetota</taxon>
        <taxon>Actinomycetes</taxon>
        <taxon>Mycobacteriales</taxon>
        <taxon>Gordoniaceae</taxon>
        <taxon>Gordonia</taxon>
    </lineage>
</organism>
<dbReference type="EMBL" id="CAACYD010000005">
    <property type="protein sequence ID" value="VFA82745.1"/>
    <property type="molecule type" value="Genomic_DNA"/>
</dbReference>